<evidence type="ECO:0008006" key="6">
    <source>
        <dbReference type="Google" id="ProtNLM"/>
    </source>
</evidence>
<evidence type="ECO:0000313" key="4">
    <source>
        <dbReference type="EMBL" id="ORY71837.1"/>
    </source>
</evidence>
<evidence type="ECO:0000256" key="1">
    <source>
        <dbReference type="SAM" id="MobiDB-lite"/>
    </source>
</evidence>
<evidence type="ECO:0000313" key="5">
    <source>
        <dbReference type="Proteomes" id="UP000193689"/>
    </source>
</evidence>
<dbReference type="OrthoDB" id="5311469at2759"/>
<feature type="region of interest" description="Disordered" evidence="1">
    <location>
        <begin position="209"/>
        <end position="233"/>
    </location>
</feature>
<keyword evidence="5" id="KW-1185">Reference proteome</keyword>
<dbReference type="Proteomes" id="UP000193689">
    <property type="component" value="Unassembled WGS sequence"/>
</dbReference>
<feature type="region of interest" description="Disordered" evidence="1">
    <location>
        <begin position="246"/>
        <end position="310"/>
    </location>
</feature>
<comment type="caution">
    <text evidence="4">The sequence shown here is derived from an EMBL/GenBank/DDBJ whole genome shotgun (WGS) entry which is preliminary data.</text>
</comment>
<keyword evidence="2" id="KW-0472">Membrane</keyword>
<evidence type="ECO:0000256" key="2">
    <source>
        <dbReference type="SAM" id="Phobius"/>
    </source>
</evidence>
<dbReference type="STRING" id="1141098.A0A1Y2EJZ8"/>
<feature type="compositionally biased region" description="Polar residues" evidence="1">
    <location>
        <begin position="283"/>
        <end position="310"/>
    </location>
</feature>
<feature type="transmembrane region" description="Helical" evidence="2">
    <location>
        <begin position="149"/>
        <end position="172"/>
    </location>
</feature>
<dbReference type="AlphaFoldDB" id="A0A1Y2EJZ8"/>
<sequence length="310" mass="32249">MRTPLLLPASLCLLIRTSLAVTNDFSAYPSESQDCLYSSASTAGCTEGDTGATLNSCLCSNRGNFVYNTAKCVAKESPSDLETVYATLENNCAGTGNTIAVSHDAFMAQAAAATASTSTTATRTGSASATSSTTNPTNTADGLSTGAKIGIGAGIGFGAIAAILAGVFLWIYRRRTNQNKKYEQAQDQTPPTEYASTCGQPAQLEGTELSKIQQQPPPSPAADGGYYADPKKNSVQAGQPLLAELGNTGVQAPVELSAEEHPRAQYGQQQNLSPNPVGLPSEYDSQYSPSQYTPQTGNPSPTSHFGRSPI</sequence>
<gene>
    <name evidence="4" type="ORF">BCR38DRAFT_480314</name>
</gene>
<proteinExistence type="predicted"/>
<accession>A0A1Y2EJZ8</accession>
<keyword evidence="2" id="KW-1133">Transmembrane helix</keyword>
<evidence type="ECO:0000256" key="3">
    <source>
        <dbReference type="SAM" id="SignalP"/>
    </source>
</evidence>
<dbReference type="GeneID" id="63779472"/>
<reference evidence="4 5" key="1">
    <citation type="submission" date="2016-07" db="EMBL/GenBank/DDBJ databases">
        <title>Pervasive Adenine N6-methylation of Active Genes in Fungi.</title>
        <authorList>
            <consortium name="DOE Joint Genome Institute"/>
            <person name="Mondo S.J."/>
            <person name="Dannebaum R.O."/>
            <person name="Kuo R.C."/>
            <person name="Labutti K."/>
            <person name="Haridas S."/>
            <person name="Kuo A."/>
            <person name="Salamov A."/>
            <person name="Ahrendt S.R."/>
            <person name="Lipzen A."/>
            <person name="Sullivan W."/>
            <person name="Andreopoulos W.B."/>
            <person name="Clum A."/>
            <person name="Lindquist E."/>
            <person name="Daum C."/>
            <person name="Ramamoorthy G.K."/>
            <person name="Gryganskyi A."/>
            <person name="Culley D."/>
            <person name="Magnuson J.K."/>
            <person name="James T.Y."/>
            <person name="O'Malley M.A."/>
            <person name="Stajich J.E."/>
            <person name="Spatafora J.W."/>
            <person name="Visel A."/>
            <person name="Grigoriev I.V."/>
        </authorList>
    </citation>
    <scope>NUCLEOTIDE SEQUENCE [LARGE SCALE GENOMIC DNA]</scope>
    <source>
        <strain evidence="4 5">CBS 129021</strain>
    </source>
</reference>
<keyword evidence="2" id="KW-0812">Transmembrane</keyword>
<feature type="chain" id="PRO_5011009121" description="Extracellular membrane protein CFEM domain-containing protein" evidence="3">
    <location>
        <begin position="21"/>
        <end position="310"/>
    </location>
</feature>
<keyword evidence="3" id="KW-0732">Signal</keyword>
<dbReference type="InParanoid" id="A0A1Y2EJZ8"/>
<feature type="region of interest" description="Disordered" evidence="1">
    <location>
        <begin position="117"/>
        <end position="142"/>
    </location>
</feature>
<dbReference type="RefSeq" id="XP_040721429.1">
    <property type="nucleotide sequence ID" value="XM_040863260.1"/>
</dbReference>
<organism evidence="4 5">
    <name type="scientific">Pseudomassariella vexata</name>
    <dbReference type="NCBI Taxonomy" id="1141098"/>
    <lineage>
        <taxon>Eukaryota</taxon>
        <taxon>Fungi</taxon>
        <taxon>Dikarya</taxon>
        <taxon>Ascomycota</taxon>
        <taxon>Pezizomycotina</taxon>
        <taxon>Sordariomycetes</taxon>
        <taxon>Xylariomycetidae</taxon>
        <taxon>Amphisphaeriales</taxon>
        <taxon>Pseudomassariaceae</taxon>
        <taxon>Pseudomassariella</taxon>
    </lineage>
</organism>
<name>A0A1Y2EJZ8_9PEZI</name>
<dbReference type="EMBL" id="MCFJ01000001">
    <property type="protein sequence ID" value="ORY71837.1"/>
    <property type="molecule type" value="Genomic_DNA"/>
</dbReference>
<feature type="signal peptide" evidence="3">
    <location>
        <begin position="1"/>
        <end position="20"/>
    </location>
</feature>
<protein>
    <recommendedName>
        <fullName evidence="6">Extracellular membrane protein CFEM domain-containing protein</fullName>
    </recommendedName>
</protein>